<dbReference type="AlphaFoldDB" id="A0A453CBK6"/>
<reference evidence="1" key="3">
    <citation type="journal article" date="2017" name="Nature">
        <title>Genome sequence of the progenitor of the wheat D genome Aegilops tauschii.</title>
        <authorList>
            <person name="Luo M.C."/>
            <person name="Gu Y.Q."/>
            <person name="Puiu D."/>
            <person name="Wang H."/>
            <person name="Twardziok S.O."/>
            <person name="Deal K.R."/>
            <person name="Huo N."/>
            <person name="Zhu T."/>
            <person name="Wang L."/>
            <person name="Wang Y."/>
            <person name="McGuire P.E."/>
            <person name="Liu S."/>
            <person name="Long H."/>
            <person name="Ramasamy R.K."/>
            <person name="Rodriguez J.C."/>
            <person name="Van S.L."/>
            <person name="Yuan L."/>
            <person name="Wang Z."/>
            <person name="Xia Z."/>
            <person name="Xiao L."/>
            <person name="Anderson O.D."/>
            <person name="Ouyang S."/>
            <person name="Liang Y."/>
            <person name="Zimin A.V."/>
            <person name="Pertea G."/>
            <person name="Qi P."/>
            <person name="Bennetzen J.L."/>
            <person name="Dai X."/>
            <person name="Dawson M.W."/>
            <person name="Muller H.G."/>
            <person name="Kugler K."/>
            <person name="Rivarola-Duarte L."/>
            <person name="Spannagl M."/>
            <person name="Mayer K.F.X."/>
            <person name="Lu F.H."/>
            <person name="Bevan M.W."/>
            <person name="Leroy P."/>
            <person name="Li P."/>
            <person name="You F.M."/>
            <person name="Sun Q."/>
            <person name="Liu Z."/>
            <person name="Lyons E."/>
            <person name="Wicker T."/>
            <person name="Salzberg S.L."/>
            <person name="Devos K.M."/>
            <person name="Dvorak J."/>
        </authorList>
    </citation>
    <scope>NUCLEOTIDE SEQUENCE [LARGE SCALE GENOMIC DNA]</scope>
    <source>
        <strain evidence="1">cv. AL8/78</strain>
    </source>
</reference>
<reference evidence="2" key="1">
    <citation type="journal article" date="2014" name="Science">
        <title>Ancient hybridizations among the ancestral genomes of bread wheat.</title>
        <authorList>
            <consortium name="International Wheat Genome Sequencing Consortium,"/>
            <person name="Marcussen T."/>
            <person name="Sandve S.R."/>
            <person name="Heier L."/>
            <person name="Spannagl M."/>
            <person name="Pfeifer M."/>
            <person name="Jakobsen K.S."/>
            <person name="Wulff B.B."/>
            <person name="Steuernagel B."/>
            <person name="Mayer K.F."/>
            <person name="Olsen O.A."/>
        </authorList>
    </citation>
    <scope>NUCLEOTIDE SEQUENCE [LARGE SCALE GENOMIC DNA]</scope>
    <source>
        <strain evidence="2">cv. AL8/78</strain>
    </source>
</reference>
<reference evidence="1" key="5">
    <citation type="journal article" date="2021" name="G3 (Bethesda)">
        <title>Aegilops tauschii genome assembly Aet v5.0 features greater sequence contiguity and improved annotation.</title>
        <authorList>
            <person name="Wang L."/>
            <person name="Zhu T."/>
            <person name="Rodriguez J.C."/>
            <person name="Deal K.R."/>
            <person name="Dubcovsky J."/>
            <person name="McGuire P.E."/>
            <person name="Lux T."/>
            <person name="Spannagl M."/>
            <person name="Mayer K.F.X."/>
            <person name="Baldrich P."/>
            <person name="Meyers B.C."/>
            <person name="Huo N."/>
            <person name="Gu Y.Q."/>
            <person name="Zhou H."/>
            <person name="Devos K.M."/>
            <person name="Bennetzen J.L."/>
            <person name="Unver T."/>
            <person name="Budak H."/>
            <person name="Gulick P.J."/>
            <person name="Galiba G."/>
            <person name="Kalapos B."/>
            <person name="Nelson D.R."/>
            <person name="Li P."/>
            <person name="You F.M."/>
            <person name="Luo M.C."/>
            <person name="Dvorak J."/>
        </authorList>
    </citation>
    <scope>NUCLEOTIDE SEQUENCE [LARGE SCALE GENOMIC DNA]</scope>
    <source>
        <strain evidence="1">cv. AL8/78</strain>
    </source>
</reference>
<organism evidence="1 2">
    <name type="scientific">Aegilops tauschii subsp. strangulata</name>
    <name type="common">Goatgrass</name>
    <dbReference type="NCBI Taxonomy" id="200361"/>
    <lineage>
        <taxon>Eukaryota</taxon>
        <taxon>Viridiplantae</taxon>
        <taxon>Streptophyta</taxon>
        <taxon>Embryophyta</taxon>
        <taxon>Tracheophyta</taxon>
        <taxon>Spermatophyta</taxon>
        <taxon>Magnoliopsida</taxon>
        <taxon>Liliopsida</taxon>
        <taxon>Poales</taxon>
        <taxon>Poaceae</taxon>
        <taxon>BOP clade</taxon>
        <taxon>Pooideae</taxon>
        <taxon>Triticodae</taxon>
        <taxon>Triticeae</taxon>
        <taxon>Triticinae</taxon>
        <taxon>Aegilops</taxon>
    </lineage>
</organism>
<protein>
    <submittedName>
        <fullName evidence="1">Uncharacterized protein</fullName>
    </submittedName>
</protein>
<accession>A0A453CBK6</accession>
<reference evidence="1" key="4">
    <citation type="submission" date="2019-03" db="UniProtKB">
        <authorList>
            <consortium name="EnsemblPlants"/>
        </authorList>
    </citation>
    <scope>IDENTIFICATION</scope>
</reference>
<name>A0A453CBK6_AEGTS</name>
<dbReference type="Gramene" id="AET2Gv20798000.7">
    <property type="protein sequence ID" value="AET2Gv20798000.7"/>
    <property type="gene ID" value="AET2Gv20798000"/>
</dbReference>
<reference evidence="2" key="2">
    <citation type="journal article" date="2017" name="Nat. Plants">
        <title>The Aegilops tauschii genome reveals multiple impacts of transposons.</title>
        <authorList>
            <person name="Zhao G."/>
            <person name="Zou C."/>
            <person name="Li K."/>
            <person name="Wang K."/>
            <person name="Li T."/>
            <person name="Gao L."/>
            <person name="Zhang X."/>
            <person name="Wang H."/>
            <person name="Yang Z."/>
            <person name="Liu X."/>
            <person name="Jiang W."/>
            <person name="Mao L."/>
            <person name="Kong X."/>
            <person name="Jiao Y."/>
            <person name="Jia J."/>
        </authorList>
    </citation>
    <scope>NUCLEOTIDE SEQUENCE [LARGE SCALE GENOMIC DNA]</scope>
    <source>
        <strain evidence="2">cv. AL8/78</strain>
    </source>
</reference>
<evidence type="ECO:0000313" key="1">
    <source>
        <dbReference type="EnsemblPlants" id="AET2Gv20798000.7"/>
    </source>
</evidence>
<evidence type="ECO:0000313" key="2">
    <source>
        <dbReference type="Proteomes" id="UP000015105"/>
    </source>
</evidence>
<dbReference type="Proteomes" id="UP000015105">
    <property type="component" value="Chromosome 2D"/>
</dbReference>
<dbReference type="EnsemblPlants" id="AET2Gv20798000.7">
    <property type="protein sequence ID" value="AET2Gv20798000.7"/>
    <property type="gene ID" value="AET2Gv20798000"/>
</dbReference>
<keyword evidence="2" id="KW-1185">Reference proteome</keyword>
<proteinExistence type="predicted"/>
<sequence>MFHLLQLLSARTHCECQIFNCLPMNVWSSNSNCIGRSAPVRQDDVHSMGINTKMVYVDNEISKDTLARINFLLSEIVSYTDAIFYNFRTHMLANVITYSFH</sequence>